<feature type="domain" description="Metallo-beta-lactamase" evidence="1">
    <location>
        <begin position="38"/>
        <end position="225"/>
    </location>
</feature>
<dbReference type="SMART" id="SM00849">
    <property type="entry name" value="Lactamase_B"/>
    <property type="match status" value="1"/>
</dbReference>
<accession>G8NUY4</accession>
<dbReference type="Pfam" id="PF00753">
    <property type="entry name" value="Lactamase_B"/>
    <property type="match status" value="1"/>
</dbReference>
<reference evidence="2 3" key="1">
    <citation type="submission" date="2011-11" db="EMBL/GenBank/DDBJ databases">
        <title>Complete sequence of Granulicella mallensis MP5ACTX8.</title>
        <authorList>
            <consortium name="US DOE Joint Genome Institute"/>
            <person name="Lucas S."/>
            <person name="Copeland A."/>
            <person name="Lapidus A."/>
            <person name="Cheng J.-F."/>
            <person name="Goodwin L."/>
            <person name="Pitluck S."/>
            <person name="Peters L."/>
            <person name="Lu M."/>
            <person name="Detter J.C."/>
            <person name="Han C."/>
            <person name="Tapia R."/>
            <person name="Land M."/>
            <person name="Hauser L."/>
            <person name="Kyrpides N."/>
            <person name="Ivanova N."/>
            <person name="Mikhailova N."/>
            <person name="Pagani I."/>
            <person name="Rawat S."/>
            <person name="Mannisto M."/>
            <person name="Haggblom M."/>
            <person name="Woyke T."/>
        </authorList>
    </citation>
    <scope>NUCLEOTIDE SEQUENCE [LARGE SCALE GENOMIC DNA]</scope>
    <source>
        <strain evidence="3">ATCC BAA-1857 / DSM 23137 / MP5ACTX8</strain>
    </source>
</reference>
<dbReference type="CDD" id="cd07739">
    <property type="entry name" value="metallo-hydrolase-like_MBL-fold"/>
    <property type="match status" value="1"/>
</dbReference>
<dbReference type="InterPro" id="IPR001279">
    <property type="entry name" value="Metallo-B-lactamas"/>
</dbReference>
<dbReference type="InterPro" id="IPR036866">
    <property type="entry name" value="RibonucZ/Hydroxyglut_hydro"/>
</dbReference>
<evidence type="ECO:0000313" key="2">
    <source>
        <dbReference type="EMBL" id="AEU38754.1"/>
    </source>
</evidence>
<dbReference type="KEGG" id="gma:AciX8_4482"/>
<evidence type="ECO:0000259" key="1">
    <source>
        <dbReference type="SMART" id="SM00849"/>
    </source>
</evidence>
<protein>
    <submittedName>
        <fullName evidence="2">Beta-lactamase domain protein</fullName>
    </submittedName>
</protein>
<sequence length="289" mass="31836">MNGIDTNNGSLKWEVFTSKRPGLSRDLPPGKEDLMWVSNSSTLIYGERDAVLVDTFLTIDQSQALLNWVIASGKNLTAIYLTHGHGDHVFGVGSILEHFPNAKAVATPAVVEAIRAQVSPTSLEEFWRKLFPGQIPEHLPVADPLEDNELELEGHKLVPVDTGKTDTAQSTCLHVPSIGLLVGGDTVYNGIHPYLAETNTESRREWIATLDKLEALNPRAVIAGHKIPENEDGPRIIAETRQYLRDFNRLDETTHTARELYDAMLELYPDRVNPGSLWGGSKAAKKGVS</sequence>
<dbReference type="HOGENOM" id="CLU_054962_1_0_0"/>
<dbReference type="OrthoDB" id="2273115at2"/>
<dbReference type="SUPFAM" id="SSF56281">
    <property type="entry name" value="Metallo-hydrolase/oxidoreductase"/>
    <property type="match status" value="1"/>
</dbReference>
<dbReference type="Proteomes" id="UP000007113">
    <property type="component" value="Chromosome"/>
</dbReference>
<dbReference type="AlphaFoldDB" id="G8NUY4"/>
<dbReference type="eggNOG" id="COG0491">
    <property type="taxonomic scope" value="Bacteria"/>
</dbReference>
<name>G8NUY4_GRAMM</name>
<dbReference type="PANTHER" id="PTHR42951">
    <property type="entry name" value="METALLO-BETA-LACTAMASE DOMAIN-CONTAINING"/>
    <property type="match status" value="1"/>
</dbReference>
<organism evidence="2 3">
    <name type="scientific">Granulicella mallensis (strain ATCC BAA-1857 / DSM 23137 / MP5ACTX8)</name>
    <dbReference type="NCBI Taxonomy" id="682795"/>
    <lineage>
        <taxon>Bacteria</taxon>
        <taxon>Pseudomonadati</taxon>
        <taxon>Acidobacteriota</taxon>
        <taxon>Terriglobia</taxon>
        <taxon>Terriglobales</taxon>
        <taxon>Acidobacteriaceae</taxon>
        <taxon>Granulicella</taxon>
    </lineage>
</organism>
<gene>
    <name evidence="2" type="ordered locus">AciX8_4482</name>
</gene>
<dbReference type="InterPro" id="IPR050855">
    <property type="entry name" value="NDM-1-like"/>
</dbReference>
<evidence type="ECO:0000313" key="3">
    <source>
        <dbReference type="Proteomes" id="UP000007113"/>
    </source>
</evidence>
<dbReference type="Gene3D" id="3.60.15.10">
    <property type="entry name" value="Ribonuclease Z/Hydroxyacylglutathione hydrolase-like"/>
    <property type="match status" value="1"/>
</dbReference>
<proteinExistence type="predicted"/>
<dbReference type="EMBL" id="CP003130">
    <property type="protein sequence ID" value="AEU38754.1"/>
    <property type="molecule type" value="Genomic_DNA"/>
</dbReference>
<keyword evidence="3" id="KW-1185">Reference proteome</keyword>
<dbReference type="STRING" id="682795.AciX8_4482"/>
<dbReference type="RefSeq" id="WP_014267625.1">
    <property type="nucleotide sequence ID" value="NC_016631.1"/>
</dbReference>
<dbReference type="PANTHER" id="PTHR42951:SF14">
    <property type="entry name" value="METALLO-BETA-LACTAMASE SUPERFAMILY PROTEIN"/>
    <property type="match status" value="1"/>
</dbReference>